<dbReference type="AlphaFoldDB" id="A0A9J5WHQ0"/>
<evidence type="ECO:0000313" key="4">
    <source>
        <dbReference type="Proteomes" id="UP000824120"/>
    </source>
</evidence>
<feature type="transmembrane region" description="Helical" evidence="2">
    <location>
        <begin position="20"/>
        <end position="48"/>
    </location>
</feature>
<evidence type="ECO:0000313" key="3">
    <source>
        <dbReference type="EMBL" id="KAG5575345.1"/>
    </source>
</evidence>
<evidence type="ECO:0008006" key="5">
    <source>
        <dbReference type="Google" id="ProtNLM"/>
    </source>
</evidence>
<dbReference type="InterPro" id="IPR046960">
    <property type="entry name" value="PPR_At4g14850-like_plant"/>
</dbReference>
<dbReference type="Pfam" id="PF01535">
    <property type="entry name" value="PPR"/>
    <property type="match status" value="1"/>
</dbReference>
<accession>A0A9J5WHQ0</accession>
<reference evidence="3 4" key="1">
    <citation type="submission" date="2020-09" db="EMBL/GenBank/DDBJ databases">
        <title>De no assembly of potato wild relative species, Solanum commersonii.</title>
        <authorList>
            <person name="Cho K."/>
        </authorList>
    </citation>
    <scope>NUCLEOTIDE SEQUENCE [LARGE SCALE GENOMIC DNA]</scope>
    <source>
        <strain evidence="3">LZ3.2</strain>
        <tissue evidence="3">Leaf</tissue>
    </source>
</reference>
<dbReference type="EMBL" id="JACXVP010000011">
    <property type="protein sequence ID" value="KAG5575345.1"/>
    <property type="molecule type" value="Genomic_DNA"/>
</dbReference>
<keyword evidence="2" id="KW-0472">Membrane</keyword>
<evidence type="ECO:0000256" key="1">
    <source>
        <dbReference type="ARBA" id="ARBA00022737"/>
    </source>
</evidence>
<keyword evidence="1" id="KW-0677">Repeat</keyword>
<comment type="caution">
    <text evidence="3">The sequence shown here is derived from an EMBL/GenBank/DDBJ whole genome shotgun (WGS) entry which is preliminary data.</text>
</comment>
<sequence length="125" mass="13946">MVCEKEEVFGSSEGMLELLMFFIVLLVKLGNAYVNDLFVVSAAIVMYAELGCVDLATRIFENTCERNTEIWNSMISGYIQNNFPLKAVDLFLEAVEAEDAVTTDDVTFVSALMATSQLQHLEFAQ</sequence>
<keyword evidence="2" id="KW-1133">Transmembrane helix</keyword>
<dbReference type="InterPro" id="IPR011990">
    <property type="entry name" value="TPR-like_helical_dom_sf"/>
</dbReference>
<dbReference type="Gene3D" id="1.25.40.10">
    <property type="entry name" value="Tetratricopeptide repeat domain"/>
    <property type="match status" value="1"/>
</dbReference>
<name>A0A9J5WHQ0_SOLCO</name>
<keyword evidence="2" id="KW-0812">Transmembrane</keyword>
<dbReference type="OrthoDB" id="9990610at2759"/>
<evidence type="ECO:0000256" key="2">
    <source>
        <dbReference type="SAM" id="Phobius"/>
    </source>
</evidence>
<protein>
    <recommendedName>
        <fullName evidence="5">Pentatricopeptide repeat-containing protein</fullName>
    </recommendedName>
</protein>
<dbReference type="GO" id="GO:0009451">
    <property type="term" value="P:RNA modification"/>
    <property type="evidence" value="ECO:0007669"/>
    <property type="project" value="InterPro"/>
</dbReference>
<proteinExistence type="predicted"/>
<dbReference type="NCBIfam" id="TIGR00756">
    <property type="entry name" value="PPR"/>
    <property type="match status" value="1"/>
</dbReference>
<dbReference type="Proteomes" id="UP000824120">
    <property type="component" value="Chromosome 11"/>
</dbReference>
<dbReference type="PANTHER" id="PTHR47926">
    <property type="entry name" value="PENTATRICOPEPTIDE REPEAT-CONTAINING PROTEIN"/>
    <property type="match status" value="1"/>
</dbReference>
<organism evidence="3 4">
    <name type="scientific">Solanum commersonii</name>
    <name type="common">Commerson's wild potato</name>
    <name type="synonym">Commerson's nightshade</name>
    <dbReference type="NCBI Taxonomy" id="4109"/>
    <lineage>
        <taxon>Eukaryota</taxon>
        <taxon>Viridiplantae</taxon>
        <taxon>Streptophyta</taxon>
        <taxon>Embryophyta</taxon>
        <taxon>Tracheophyta</taxon>
        <taxon>Spermatophyta</taxon>
        <taxon>Magnoliopsida</taxon>
        <taxon>eudicotyledons</taxon>
        <taxon>Gunneridae</taxon>
        <taxon>Pentapetalae</taxon>
        <taxon>asterids</taxon>
        <taxon>lamiids</taxon>
        <taxon>Solanales</taxon>
        <taxon>Solanaceae</taxon>
        <taxon>Solanoideae</taxon>
        <taxon>Solaneae</taxon>
        <taxon>Solanum</taxon>
    </lineage>
</organism>
<dbReference type="GO" id="GO:0003723">
    <property type="term" value="F:RNA binding"/>
    <property type="evidence" value="ECO:0007669"/>
    <property type="project" value="InterPro"/>
</dbReference>
<keyword evidence="4" id="KW-1185">Reference proteome</keyword>
<dbReference type="InterPro" id="IPR002885">
    <property type="entry name" value="PPR_rpt"/>
</dbReference>
<gene>
    <name evidence="3" type="ORF">H5410_055479</name>
</gene>